<organism evidence="2 3">
    <name type="scientific">Rhodoglobus aureus</name>
    <dbReference type="NCBI Taxonomy" id="191497"/>
    <lineage>
        <taxon>Bacteria</taxon>
        <taxon>Bacillati</taxon>
        <taxon>Actinomycetota</taxon>
        <taxon>Actinomycetes</taxon>
        <taxon>Micrococcales</taxon>
        <taxon>Microbacteriaceae</taxon>
        <taxon>Rhodoglobus</taxon>
    </lineage>
</organism>
<dbReference type="InterPro" id="IPR002514">
    <property type="entry name" value="Transposase_8"/>
</dbReference>
<protein>
    <recommendedName>
        <fullName evidence="4">Transposase</fullName>
    </recommendedName>
</protein>
<gene>
    <name evidence="2" type="ORF">GCM10009655_18120</name>
</gene>
<dbReference type="Gene3D" id="1.10.10.60">
    <property type="entry name" value="Homeodomain-like"/>
    <property type="match status" value="1"/>
</dbReference>
<dbReference type="SUPFAM" id="SSF46689">
    <property type="entry name" value="Homeodomain-like"/>
    <property type="match status" value="1"/>
</dbReference>
<keyword evidence="3" id="KW-1185">Reference proteome</keyword>
<dbReference type="Proteomes" id="UP001500943">
    <property type="component" value="Unassembled WGS sequence"/>
</dbReference>
<feature type="coiled-coil region" evidence="1">
    <location>
        <begin position="62"/>
        <end position="89"/>
    </location>
</feature>
<comment type="caution">
    <text evidence="2">The sequence shown here is derived from an EMBL/GenBank/DDBJ whole genome shotgun (WGS) entry which is preliminary data.</text>
</comment>
<evidence type="ECO:0000256" key="1">
    <source>
        <dbReference type="SAM" id="Coils"/>
    </source>
</evidence>
<dbReference type="EMBL" id="BAAAKW010000031">
    <property type="protein sequence ID" value="GAA1219045.1"/>
    <property type="molecule type" value="Genomic_DNA"/>
</dbReference>
<accession>A0ABN1VPP1</accession>
<dbReference type="InterPro" id="IPR009057">
    <property type="entry name" value="Homeodomain-like_sf"/>
</dbReference>
<name>A0ABN1VPP1_9MICO</name>
<sequence length="98" mass="10810">MPRPFPAGFRMRAVALVRAGKPITTAAVELGVSAAVIHNWVRQDQIDRGERPGVTTPESIELAKARKRIRQLEEEVEILNVAAKLLGEDRPGPKGFTR</sequence>
<evidence type="ECO:0000313" key="3">
    <source>
        <dbReference type="Proteomes" id="UP001500943"/>
    </source>
</evidence>
<evidence type="ECO:0000313" key="2">
    <source>
        <dbReference type="EMBL" id="GAA1219045.1"/>
    </source>
</evidence>
<reference evidence="2 3" key="1">
    <citation type="journal article" date="2019" name="Int. J. Syst. Evol. Microbiol.">
        <title>The Global Catalogue of Microorganisms (GCM) 10K type strain sequencing project: providing services to taxonomists for standard genome sequencing and annotation.</title>
        <authorList>
            <consortium name="The Broad Institute Genomics Platform"/>
            <consortium name="The Broad Institute Genome Sequencing Center for Infectious Disease"/>
            <person name="Wu L."/>
            <person name="Ma J."/>
        </authorList>
    </citation>
    <scope>NUCLEOTIDE SEQUENCE [LARGE SCALE GENOMIC DNA]</scope>
    <source>
        <strain evidence="2 3">JCM 12762</strain>
    </source>
</reference>
<proteinExistence type="predicted"/>
<dbReference type="Pfam" id="PF01527">
    <property type="entry name" value="HTH_Tnp_1"/>
    <property type="match status" value="1"/>
</dbReference>
<evidence type="ECO:0008006" key="4">
    <source>
        <dbReference type="Google" id="ProtNLM"/>
    </source>
</evidence>
<keyword evidence="1" id="KW-0175">Coiled coil</keyword>